<evidence type="ECO:0000256" key="2">
    <source>
        <dbReference type="ARBA" id="ARBA00009142"/>
    </source>
</evidence>
<keyword evidence="5 6" id="KW-0472">Membrane</keyword>
<keyword evidence="3 6" id="KW-0812">Transmembrane</keyword>
<gene>
    <name evidence="7" type="ORF">D4A47_13220</name>
</gene>
<proteinExistence type="inferred from homology"/>
<dbReference type="InterPro" id="IPR051598">
    <property type="entry name" value="TSUP/Inactive_protease-like"/>
</dbReference>
<dbReference type="PANTHER" id="PTHR43701">
    <property type="entry name" value="MEMBRANE TRANSPORTER PROTEIN MJ0441-RELATED"/>
    <property type="match status" value="1"/>
</dbReference>
<evidence type="ECO:0000256" key="5">
    <source>
        <dbReference type="ARBA" id="ARBA00023136"/>
    </source>
</evidence>
<dbReference type="Proteomes" id="UP000276301">
    <property type="component" value="Unassembled WGS sequence"/>
</dbReference>
<dbReference type="GO" id="GO:0005886">
    <property type="term" value="C:plasma membrane"/>
    <property type="evidence" value="ECO:0007669"/>
    <property type="project" value="UniProtKB-SubCell"/>
</dbReference>
<evidence type="ECO:0000313" key="8">
    <source>
        <dbReference type="Proteomes" id="UP000276301"/>
    </source>
</evidence>
<comment type="caution">
    <text evidence="7">The sequence shown here is derived from an EMBL/GenBank/DDBJ whole genome shotgun (WGS) entry which is preliminary data.</text>
</comment>
<reference evidence="7 8" key="1">
    <citation type="submission" date="2018-10" db="EMBL/GenBank/DDBJ databases">
        <title>Anaerotruncus faecis sp. nov., isolated from human feces.</title>
        <authorList>
            <person name="Wang Y.-J."/>
        </authorList>
    </citation>
    <scope>NUCLEOTIDE SEQUENCE [LARGE SCALE GENOMIC DNA]</scope>
    <source>
        <strain evidence="7 8">22A2-44</strain>
    </source>
</reference>
<keyword evidence="6" id="KW-1003">Cell membrane</keyword>
<feature type="transmembrane region" description="Helical" evidence="6">
    <location>
        <begin position="27"/>
        <end position="60"/>
    </location>
</feature>
<evidence type="ECO:0000313" key="7">
    <source>
        <dbReference type="EMBL" id="RLL07481.1"/>
    </source>
</evidence>
<evidence type="ECO:0000256" key="6">
    <source>
        <dbReference type="RuleBase" id="RU363041"/>
    </source>
</evidence>
<keyword evidence="4 6" id="KW-1133">Transmembrane helix</keyword>
<dbReference type="InterPro" id="IPR002781">
    <property type="entry name" value="TM_pro_TauE-like"/>
</dbReference>
<feature type="transmembrane region" description="Helical" evidence="6">
    <location>
        <begin position="72"/>
        <end position="89"/>
    </location>
</feature>
<dbReference type="PANTHER" id="PTHR43701:SF2">
    <property type="entry name" value="MEMBRANE TRANSPORTER PROTEIN YJNA-RELATED"/>
    <property type="match status" value="1"/>
</dbReference>
<accession>A0A498CJ07</accession>
<protein>
    <recommendedName>
        <fullName evidence="6">Probable membrane transporter protein</fullName>
    </recommendedName>
</protein>
<evidence type="ECO:0000256" key="3">
    <source>
        <dbReference type="ARBA" id="ARBA00022692"/>
    </source>
</evidence>
<comment type="subcellular location">
    <subcellularLocation>
        <location evidence="6">Cell membrane</location>
        <topology evidence="6">Multi-pass membrane protein</topology>
    </subcellularLocation>
    <subcellularLocation>
        <location evidence="1">Membrane</location>
        <topology evidence="1">Multi-pass membrane protein</topology>
    </subcellularLocation>
</comment>
<evidence type="ECO:0000256" key="1">
    <source>
        <dbReference type="ARBA" id="ARBA00004141"/>
    </source>
</evidence>
<dbReference type="EMBL" id="RCHT01000047">
    <property type="protein sequence ID" value="RLL07481.1"/>
    <property type="molecule type" value="Genomic_DNA"/>
</dbReference>
<dbReference type="Pfam" id="PF01925">
    <property type="entry name" value="TauE"/>
    <property type="match status" value="1"/>
</dbReference>
<organism evidence="7 8">
    <name type="scientific">Anaerotruncus massiliensis</name>
    <name type="common">ex Liu et al. 2021</name>
    <dbReference type="NCBI Taxonomy" id="2321404"/>
    <lineage>
        <taxon>Bacteria</taxon>
        <taxon>Bacillati</taxon>
        <taxon>Bacillota</taxon>
        <taxon>Clostridia</taxon>
        <taxon>Eubacteriales</taxon>
        <taxon>Oscillospiraceae</taxon>
        <taxon>Anaerotruncus</taxon>
    </lineage>
</organism>
<sequence>MAAPQDQNRLAPPYFRRHRALFRGAPAAAMSWIVIAVVSLLSGLLGSLGMGAGAVLLLYLRVFGGVEQFEAQGINLIFFLPIAVLSILLHARNHLISWKAAGVCILAGLPAVFLGVWLGGLAGGPLLSKLFAGLLLIIGARELFQKDTGSQPTEHS</sequence>
<comment type="similarity">
    <text evidence="2 6">Belongs to the 4-toluene sulfonate uptake permease (TSUP) (TC 2.A.102) family.</text>
</comment>
<name>A0A498CJ07_9FIRM</name>
<dbReference type="AlphaFoldDB" id="A0A498CJ07"/>
<feature type="transmembrane region" description="Helical" evidence="6">
    <location>
        <begin position="101"/>
        <end position="120"/>
    </location>
</feature>
<keyword evidence="8" id="KW-1185">Reference proteome</keyword>
<evidence type="ECO:0000256" key="4">
    <source>
        <dbReference type="ARBA" id="ARBA00022989"/>
    </source>
</evidence>